<accession>A0A101II85</accession>
<dbReference type="GO" id="GO:0005524">
    <property type="term" value="F:ATP binding"/>
    <property type="evidence" value="ECO:0007669"/>
    <property type="project" value="UniProtKB-KW"/>
</dbReference>
<dbReference type="SUPFAM" id="SSF52374">
    <property type="entry name" value="Nucleotidylyl transferase"/>
    <property type="match status" value="1"/>
</dbReference>
<evidence type="ECO:0000313" key="12">
    <source>
        <dbReference type="Proteomes" id="UP000057043"/>
    </source>
</evidence>
<dbReference type="InterPro" id="IPR014729">
    <property type="entry name" value="Rossmann-like_a/b/a_fold"/>
</dbReference>
<dbReference type="GO" id="GO:0015937">
    <property type="term" value="P:coenzyme A biosynthetic process"/>
    <property type="evidence" value="ECO:0007669"/>
    <property type="project" value="UniProtKB-UniRule"/>
</dbReference>
<dbReference type="Proteomes" id="UP000053961">
    <property type="component" value="Unassembled WGS sequence"/>
</dbReference>
<evidence type="ECO:0000259" key="8">
    <source>
        <dbReference type="Pfam" id="PF01467"/>
    </source>
</evidence>
<dbReference type="EMBL" id="LGHB01000028">
    <property type="protein sequence ID" value="KUK95714.1"/>
    <property type="molecule type" value="Genomic_DNA"/>
</dbReference>
<keyword evidence="5 7" id="KW-0067">ATP-binding</keyword>
<keyword evidence="2 7" id="KW-0808">Transferase</keyword>
<evidence type="ECO:0000256" key="3">
    <source>
        <dbReference type="ARBA" id="ARBA00022695"/>
    </source>
</evidence>
<evidence type="ECO:0000256" key="7">
    <source>
        <dbReference type="HAMAP-Rule" id="MF_00647"/>
    </source>
</evidence>
<dbReference type="AlphaFoldDB" id="A0A101II85"/>
<dbReference type="GO" id="GO:0005737">
    <property type="term" value="C:cytoplasm"/>
    <property type="evidence" value="ECO:0007669"/>
    <property type="project" value="UniProtKB-SubCell"/>
</dbReference>
<dbReference type="InterPro" id="IPR004821">
    <property type="entry name" value="Cyt_trans-like"/>
</dbReference>
<comment type="similarity">
    <text evidence="7">Belongs to the eukaryotic CoaD family.</text>
</comment>
<reference evidence="11 12" key="2">
    <citation type="journal article" date="2015" name="MBio">
        <title>Genome-Resolved Metagenomic Analysis Reveals Roles for Candidate Phyla and Other Microbial Community Members in Biogeochemical Transformations in Oil Reservoirs.</title>
        <authorList>
            <person name="Hu P."/>
            <person name="Tom L."/>
            <person name="Singh A."/>
            <person name="Thomas B.C."/>
            <person name="Baker B.J."/>
            <person name="Piceno Y.M."/>
            <person name="Andersen G.L."/>
            <person name="Banfield J.F."/>
        </authorList>
    </citation>
    <scope>NUCLEOTIDE SEQUENCE [LARGE SCALE GENOMIC DNA]</scope>
    <source>
        <strain evidence="9">57_489</strain>
    </source>
</reference>
<dbReference type="EC" id="2.7.7.3" evidence="7"/>
<gene>
    <name evidence="7" type="primary">coaD</name>
    <name evidence="9" type="ORF">XD72_1243</name>
    <name evidence="10" type="ORF">XE07_1654</name>
</gene>
<evidence type="ECO:0000256" key="2">
    <source>
        <dbReference type="ARBA" id="ARBA00022679"/>
    </source>
</evidence>
<evidence type="ECO:0000256" key="4">
    <source>
        <dbReference type="ARBA" id="ARBA00022741"/>
    </source>
</evidence>
<feature type="domain" description="Cytidyltransferase-like" evidence="8">
    <location>
        <begin position="7"/>
        <end position="142"/>
    </location>
</feature>
<reference evidence="10" key="1">
    <citation type="journal article" date="2015" name="MBio">
        <title>Genome-resolved metagenomic analysis reveals roles for candidate phyla and other microbial community members in biogeochemical transformations in oil reservoirs.</title>
        <authorList>
            <person name="Hu P."/>
            <person name="Tom L."/>
            <person name="Singh A."/>
            <person name="Thomas B.C."/>
            <person name="Baker B.J."/>
            <person name="Piceno Y.M."/>
            <person name="Andersen G.L."/>
            <person name="Banfield J.F."/>
        </authorList>
    </citation>
    <scope>NUCLEOTIDE SEQUENCE [LARGE SCALE GENOMIC DNA]</scope>
    <source>
        <strain evidence="10">56_747</strain>
    </source>
</reference>
<comment type="caution">
    <text evidence="10">The sequence shown here is derived from an EMBL/GenBank/DDBJ whole genome shotgun (WGS) entry which is preliminary data.</text>
</comment>
<dbReference type="NCBIfam" id="TIGR00125">
    <property type="entry name" value="cyt_tran_rel"/>
    <property type="match status" value="1"/>
</dbReference>
<comment type="catalytic activity">
    <reaction evidence="7">
        <text>(R)-4'-phosphopantetheine + ATP + H(+) = 3'-dephospho-CoA + diphosphate</text>
        <dbReference type="Rhea" id="RHEA:19801"/>
        <dbReference type="ChEBI" id="CHEBI:15378"/>
        <dbReference type="ChEBI" id="CHEBI:30616"/>
        <dbReference type="ChEBI" id="CHEBI:33019"/>
        <dbReference type="ChEBI" id="CHEBI:57328"/>
        <dbReference type="ChEBI" id="CHEBI:61723"/>
        <dbReference type="EC" id="2.7.7.3"/>
    </reaction>
</comment>
<dbReference type="Proteomes" id="UP000057043">
    <property type="component" value="Unassembled WGS sequence"/>
</dbReference>
<keyword evidence="3 7" id="KW-0548">Nucleotidyltransferase</keyword>
<evidence type="ECO:0000313" key="11">
    <source>
        <dbReference type="Proteomes" id="UP000053961"/>
    </source>
</evidence>
<dbReference type="GO" id="GO:0004595">
    <property type="term" value="F:pantetheine-phosphate adenylyltransferase activity"/>
    <property type="evidence" value="ECO:0007669"/>
    <property type="project" value="UniProtKB-UniRule"/>
</dbReference>
<dbReference type="Gene3D" id="3.40.50.620">
    <property type="entry name" value="HUPs"/>
    <property type="match status" value="1"/>
</dbReference>
<keyword evidence="4 7" id="KW-0547">Nucleotide-binding</keyword>
<dbReference type="UniPathway" id="UPA00241"/>
<dbReference type="PATRIC" id="fig|301375.6.peg.847"/>
<dbReference type="NCBIfam" id="NF001985">
    <property type="entry name" value="PRK00777.1"/>
    <property type="match status" value="1"/>
</dbReference>
<comment type="function">
    <text evidence="7">Reversibly transfers an adenylyl group from ATP to 4'-phosphopantetheine, yielding dephospho-CoA (dPCoA) and pyrophosphate.</text>
</comment>
<dbReference type="Pfam" id="PF01467">
    <property type="entry name" value="CTP_transf_like"/>
    <property type="match status" value="1"/>
</dbReference>
<comment type="subcellular location">
    <subcellularLocation>
        <location evidence="7">Cytoplasm</location>
    </subcellularLocation>
</comment>
<sequence>MAPKVAVGGTFDPIHDGHLALLKKAFEVAGVEGEVVIALTSDRMATSQRTRPVQDFDTRVRNLKDALKGCLGEEQFEIEMLHTVYGSAIEEDYDAIVVSPETEPMACNINEIRRENGLSPLKIVRIDYEMAEDDVRISSTRICGGEIDSHGRVSRGKMVV</sequence>
<name>A0A101II85_9EURY</name>
<keyword evidence="6 7" id="KW-0173">Coenzyme A biosynthesis</keyword>
<dbReference type="HAMAP" id="MF_00647">
    <property type="entry name" value="PPAT_arch"/>
    <property type="match status" value="1"/>
</dbReference>
<proteinExistence type="inferred from homology"/>
<protein>
    <recommendedName>
        <fullName evidence="7">Phosphopantetheine adenylyltransferase</fullName>
        <ecNumber evidence="7">2.7.7.3</ecNumber>
    </recommendedName>
    <alternativeName>
        <fullName evidence="7">Dephospho-CoA pyrophosphorylase</fullName>
    </alternativeName>
    <alternativeName>
        <fullName evidence="7">Pantetheine-phosphate adenylyltransferase</fullName>
        <shortName evidence="7">PPAT</shortName>
    </alternativeName>
</protein>
<evidence type="ECO:0000256" key="6">
    <source>
        <dbReference type="ARBA" id="ARBA00022993"/>
    </source>
</evidence>
<keyword evidence="1 7" id="KW-0963">Cytoplasm</keyword>
<organism evidence="10 11">
    <name type="scientific">Methanothrix harundinacea</name>
    <dbReference type="NCBI Taxonomy" id="301375"/>
    <lineage>
        <taxon>Archaea</taxon>
        <taxon>Methanobacteriati</taxon>
        <taxon>Methanobacteriota</taxon>
        <taxon>Stenosarchaea group</taxon>
        <taxon>Methanomicrobia</taxon>
        <taxon>Methanotrichales</taxon>
        <taxon>Methanotrichaceae</taxon>
        <taxon>Methanothrix</taxon>
    </lineage>
</organism>
<evidence type="ECO:0000256" key="1">
    <source>
        <dbReference type="ARBA" id="ARBA00022490"/>
    </source>
</evidence>
<evidence type="ECO:0000313" key="9">
    <source>
        <dbReference type="EMBL" id="KUK44404.1"/>
    </source>
</evidence>
<comment type="pathway">
    <text evidence="7">Cofactor biosynthesis; coenzyme A biosynthesis.</text>
</comment>
<evidence type="ECO:0000313" key="10">
    <source>
        <dbReference type="EMBL" id="KUK95714.1"/>
    </source>
</evidence>
<dbReference type="InterPro" id="IPR023540">
    <property type="entry name" value="PPAT_arch"/>
</dbReference>
<evidence type="ECO:0000256" key="5">
    <source>
        <dbReference type="ARBA" id="ARBA00022840"/>
    </source>
</evidence>
<dbReference type="EMBL" id="LGFT01000026">
    <property type="protein sequence ID" value="KUK44404.1"/>
    <property type="molecule type" value="Genomic_DNA"/>
</dbReference>